<comment type="caution">
    <text evidence="3">The sequence shown here is derived from an EMBL/GenBank/DDBJ whole genome shotgun (WGS) entry which is preliminary data.</text>
</comment>
<protein>
    <recommendedName>
        <fullName evidence="2">HTH cro/C1-type domain-containing protein</fullName>
    </recommendedName>
</protein>
<feature type="region of interest" description="Disordered" evidence="1">
    <location>
        <begin position="142"/>
        <end position="184"/>
    </location>
</feature>
<feature type="domain" description="HTH cro/C1-type" evidence="2">
    <location>
        <begin position="67"/>
        <end position="89"/>
    </location>
</feature>
<organism evidence="3 4">
    <name type="scientific">Streptomyces purpureus</name>
    <dbReference type="NCBI Taxonomy" id="1951"/>
    <lineage>
        <taxon>Bacteria</taxon>
        <taxon>Bacillati</taxon>
        <taxon>Actinomycetota</taxon>
        <taxon>Actinomycetes</taxon>
        <taxon>Kitasatosporales</taxon>
        <taxon>Streptomycetaceae</taxon>
        <taxon>Streptomyces</taxon>
    </lineage>
</organism>
<dbReference type="AlphaFoldDB" id="A0A918LWK1"/>
<feature type="compositionally biased region" description="Basic and acidic residues" evidence="1">
    <location>
        <begin position="157"/>
        <end position="166"/>
    </location>
</feature>
<dbReference type="GO" id="GO:0003677">
    <property type="term" value="F:DNA binding"/>
    <property type="evidence" value="ECO:0007669"/>
    <property type="project" value="InterPro"/>
</dbReference>
<dbReference type="InterPro" id="IPR010982">
    <property type="entry name" value="Lambda_DNA-bd_dom_sf"/>
</dbReference>
<evidence type="ECO:0000256" key="1">
    <source>
        <dbReference type="SAM" id="MobiDB-lite"/>
    </source>
</evidence>
<evidence type="ECO:0000313" key="4">
    <source>
        <dbReference type="Proteomes" id="UP000619486"/>
    </source>
</evidence>
<evidence type="ECO:0000259" key="2">
    <source>
        <dbReference type="PROSITE" id="PS50943"/>
    </source>
</evidence>
<keyword evidence="4" id="KW-1185">Reference proteome</keyword>
<proteinExistence type="predicted"/>
<dbReference type="Gene3D" id="1.10.260.40">
    <property type="entry name" value="lambda repressor-like DNA-binding domains"/>
    <property type="match status" value="1"/>
</dbReference>
<feature type="compositionally biased region" description="Basic and acidic residues" evidence="1">
    <location>
        <begin position="173"/>
        <end position="184"/>
    </location>
</feature>
<reference evidence="3" key="1">
    <citation type="journal article" date="2014" name="Int. J. Syst. Evol. Microbiol.">
        <title>Complete genome sequence of Corynebacterium casei LMG S-19264T (=DSM 44701T), isolated from a smear-ripened cheese.</title>
        <authorList>
            <consortium name="US DOE Joint Genome Institute (JGI-PGF)"/>
            <person name="Walter F."/>
            <person name="Albersmeier A."/>
            <person name="Kalinowski J."/>
            <person name="Ruckert C."/>
        </authorList>
    </citation>
    <scope>NUCLEOTIDE SEQUENCE</scope>
    <source>
        <strain evidence="3">JCM 3172</strain>
    </source>
</reference>
<dbReference type="EMBL" id="BMQQ01000036">
    <property type="protein sequence ID" value="GGT60398.1"/>
    <property type="molecule type" value="Genomic_DNA"/>
</dbReference>
<accession>A0A918LWK1</accession>
<sequence length="184" mass="20291">MGREPAHHDGVRPLLRKFDQRLTELIHAVYPDEQQRPGYARLAREISATTGGSISATYLWELATGKKRNITLEQLDVLAQFFGVPPEYFLNEEVSQRVKAQLALATALRDAKVRNLAMRASGLSPASLDSLLTIVNEARKVQNLSEVGPPEADADTEGERRDGRDEGEGDPMTEDRPGPATEGR</sequence>
<gene>
    <name evidence="3" type="ORF">GCM10014713_62290</name>
</gene>
<name>A0A918LWK1_9ACTN</name>
<dbReference type="PROSITE" id="PS50943">
    <property type="entry name" value="HTH_CROC1"/>
    <property type="match status" value="1"/>
</dbReference>
<dbReference type="Proteomes" id="UP000619486">
    <property type="component" value="Unassembled WGS sequence"/>
</dbReference>
<dbReference type="InterPro" id="IPR001387">
    <property type="entry name" value="Cro/C1-type_HTH"/>
</dbReference>
<evidence type="ECO:0000313" key="3">
    <source>
        <dbReference type="EMBL" id="GGT60398.1"/>
    </source>
</evidence>
<reference evidence="3" key="2">
    <citation type="submission" date="2020-09" db="EMBL/GenBank/DDBJ databases">
        <authorList>
            <person name="Sun Q."/>
            <person name="Ohkuma M."/>
        </authorList>
    </citation>
    <scope>NUCLEOTIDE SEQUENCE</scope>
    <source>
        <strain evidence="3">JCM 3172</strain>
    </source>
</reference>